<dbReference type="GO" id="GO:0031222">
    <property type="term" value="P:arabinan catabolic process"/>
    <property type="evidence" value="ECO:0007669"/>
    <property type="project" value="TreeGrafter"/>
</dbReference>
<dbReference type="InterPro" id="IPR001764">
    <property type="entry name" value="Glyco_hydro_3_N"/>
</dbReference>
<name>A0A078S200_BACUN</name>
<dbReference type="SUPFAM" id="SSF51445">
    <property type="entry name" value="(Trans)glycosidases"/>
    <property type="match status" value="1"/>
</dbReference>
<accession>A0A078S200</accession>
<dbReference type="InterPro" id="IPR013783">
    <property type="entry name" value="Ig-like_fold"/>
</dbReference>
<feature type="domain" description="Fibronectin type III-like" evidence="4">
    <location>
        <begin position="686"/>
        <end position="755"/>
    </location>
</feature>
<dbReference type="EMBL" id="JNHN01000166">
    <property type="protein sequence ID" value="KDS51757.1"/>
    <property type="molecule type" value="Genomic_DNA"/>
</dbReference>
<dbReference type="RefSeq" id="WP_034528813.1">
    <property type="nucleotide sequence ID" value="NZ_JNHN01000166.1"/>
</dbReference>
<sequence>MLLEDRILKKWLLPFILSVLIAVDSMAQCIPVYKDSSMSVERRVTDLLGRMTLREKIAQLSHLHGYQLYNGQEVDYQKLRDAAGDISYGCIEGFNLTGENVRKAFHAIQKYMVEETRLGIPVFTVTESLHGSVHDGSTIFPQSVAVGSTFNLDLAYQMTKAIATELRSQGVIQTLSPGLDVVRDLRWGRVEESFGEDPWLVGQMGIAQVKGYIDGGISPMLKPFGPGGAPLGGLNLASVESGERDIRNIHIKPYEMAVRNTEVKAVMTSYNSWNGIPNSASSYLLTNILRNEWGFKGYVYSDWGAVAMLKDFQHTAKDDSEAAIQALTAGVDLEASSNCYWALEQLIEQGRFDEKYVDLAVGRILRVKFELGLFENPYQGADMPGVAMRTKEAVELSRRVADESIVLLKNENTLLPLNLNKIKSLAVIGPNANQVQFGDYTWSRSNKDGVTPLEGLKKRVGNKIKINYAAGCDLITDNKSGFDEAVAAVKASDMAVVFVGSSSASLARDYSDATCGEGFDLSSLDLTGVQEELVEEIYAIGKPVIVVLVTGKPFSISWIKEHIPAIVVQWYGGEKAGDAIADMLLGNINPSAKLPFSFPQSVGHLPVFYNHLPTDKGFYRRPGRPNEPGRDYVFSSPAPLWSFGHGLSYTTFEYLNAHYSAELLHPSDTLIVSVSLKNTGSVAGKEVVQLYVRDVVSSVVTPVKQLKAFSKPFLQPGEMQTVVLKLPIQELALYDLSMKKVVEEGEYEIQIGTASDDIRLRRTIFVGRQPVTSNSLGHNDFCMDEIVKNPGRKIKVAGCVRDVQATPISGIEIKSNYSGRTVISKEGGRYSILTVENDVLTISAKGFETVNIKVNKQKDIDIKLNYSHD</sequence>
<dbReference type="SUPFAM" id="SSF52279">
    <property type="entry name" value="Beta-D-glucan exohydrolase, C-terminal domain"/>
    <property type="match status" value="1"/>
</dbReference>
<evidence type="ECO:0000256" key="1">
    <source>
        <dbReference type="ARBA" id="ARBA00005336"/>
    </source>
</evidence>
<evidence type="ECO:0000313" key="5">
    <source>
        <dbReference type="EMBL" id="KDS51757.1"/>
    </source>
</evidence>
<dbReference type="Proteomes" id="UP000028013">
    <property type="component" value="Unassembled WGS sequence"/>
</dbReference>
<dbReference type="Pfam" id="PF14310">
    <property type="entry name" value="Fn3-like"/>
    <property type="match status" value="1"/>
</dbReference>
<dbReference type="GO" id="GO:0046556">
    <property type="term" value="F:alpha-L-arabinofuranosidase activity"/>
    <property type="evidence" value="ECO:0007669"/>
    <property type="project" value="TreeGrafter"/>
</dbReference>
<keyword evidence="3 5" id="KW-0378">Hydrolase</keyword>
<dbReference type="InterPro" id="IPR026891">
    <property type="entry name" value="Fn3-like"/>
</dbReference>
<dbReference type="InterPro" id="IPR036881">
    <property type="entry name" value="Glyco_hydro_3_C_sf"/>
</dbReference>
<gene>
    <name evidence="5" type="ORF">M094_0313</name>
</gene>
<reference evidence="5 6" key="1">
    <citation type="submission" date="2014-04" db="EMBL/GenBank/DDBJ databases">
        <authorList>
            <person name="Sears C."/>
            <person name="Carroll K."/>
            <person name="Sack B.R."/>
            <person name="Qadri F."/>
            <person name="Myers L.L."/>
            <person name="Chung G.-T."/>
            <person name="Escheverria P."/>
            <person name="Fraser C.M."/>
            <person name="Sadzewicz L."/>
            <person name="Shefchek K.A."/>
            <person name="Tallon L."/>
            <person name="Das S.P."/>
            <person name="Daugherty S."/>
            <person name="Mongodin E.F."/>
        </authorList>
    </citation>
    <scope>NUCLEOTIDE SEQUENCE [LARGE SCALE GENOMIC DNA]</scope>
    <source>
        <strain evidence="5 6">3978 T3 ii</strain>
    </source>
</reference>
<evidence type="ECO:0000259" key="4">
    <source>
        <dbReference type="SMART" id="SM01217"/>
    </source>
</evidence>
<dbReference type="GO" id="GO:0008422">
    <property type="term" value="F:beta-glucosidase activity"/>
    <property type="evidence" value="ECO:0007669"/>
    <property type="project" value="UniProtKB-ARBA"/>
</dbReference>
<dbReference type="GO" id="GO:0009044">
    <property type="term" value="F:xylan 1,4-beta-xylosidase activity"/>
    <property type="evidence" value="ECO:0007669"/>
    <property type="project" value="InterPro"/>
</dbReference>
<dbReference type="InterPro" id="IPR017853">
    <property type="entry name" value="GH"/>
</dbReference>
<evidence type="ECO:0000256" key="3">
    <source>
        <dbReference type="ARBA" id="ARBA00022801"/>
    </source>
</evidence>
<evidence type="ECO:0000313" key="6">
    <source>
        <dbReference type="Proteomes" id="UP000028013"/>
    </source>
</evidence>
<dbReference type="PANTHER" id="PTHR42721">
    <property type="entry name" value="SUGAR HYDROLASE-RELATED"/>
    <property type="match status" value="1"/>
</dbReference>
<dbReference type="GO" id="GO:0045493">
    <property type="term" value="P:xylan catabolic process"/>
    <property type="evidence" value="ECO:0007669"/>
    <property type="project" value="InterPro"/>
</dbReference>
<keyword evidence="2" id="KW-0732">Signal</keyword>
<dbReference type="Gene3D" id="3.40.50.1700">
    <property type="entry name" value="Glycoside hydrolase family 3 C-terminal domain"/>
    <property type="match status" value="1"/>
</dbReference>
<protein>
    <submittedName>
        <fullName evidence="5">Glycosyl hydrolase family 3 C-terminal domain protein</fullName>
    </submittedName>
</protein>
<dbReference type="Pfam" id="PF00933">
    <property type="entry name" value="Glyco_hydro_3"/>
    <property type="match status" value="1"/>
</dbReference>
<dbReference type="PRINTS" id="PR00133">
    <property type="entry name" value="GLHYDRLASE3"/>
</dbReference>
<dbReference type="InterPro" id="IPR008969">
    <property type="entry name" value="CarboxyPept-like_regulatory"/>
</dbReference>
<dbReference type="Pfam" id="PF01915">
    <property type="entry name" value="Glyco_hydro_3_C"/>
    <property type="match status" value="1"/>
</dbReference>
<dbReference type="SUPFAM" id="SSF49464">
    <property type="entry name" value="Carboxypeptidase regulatory domain-like"/>
    <property type="match status" value="1"/>
</dbReference>
<organism evidence="5 6">
    <name type="scientific">Bacteroides uniformis str. 3978 T3 ii</name>
    <dbReference type="NCBI Taxonomy" id="1339349"/>
    <lineage>
        <taxon>Bacteria</taxon>
        <taxon>Pseudomonadati</taxon>
        <taxon>Bacteroidota</taxon>
        <taxon>Bacteroidia</taxon>
        <taxon>Bacteroidales</taxon>
        <taxon>Bacteroidaceae</taxon>
        <taxon>Bacteroides</taxon>
    </lineage>
</organism>
<dbReference type="InterPro" id="IPR002772">
    <property type="entry name" value="Glyco_hydro_3_C"/>
</dbReference>
<dbReference type="PATRIC" id="fig|1339349.3.peg.1572"/>
<dbReference type="SMART" id="SM01217">
    <property type="entry name" value="Fn3_like"/>
    <property type="match status" value="1"/>
</dbReference>
<proteinExistence type="inferred from homology"/>
<comment type="caution">
    <text evidence="5">The sequence shown here is derived from an EMBL/GenBank/DDBJ whole genome shotgun (WGS) entry which is preliminary data.</text>
</comment>
<dbReference type="PANTHER" id="PTHR42721:SF3">
    <property type="entry name" value="BETA-D-XYLOSIDASE 5-RELATED"/>
    <property type="match status" value="1"/>
</dbReference>
<dbReference type="Gene3D" id="2.60.40.10">
    <property type="entry name" value="Immunoglobulins"/>
    <property type="match status" value="1"/>
</dbReference>
<dbReference type="FunFam" id="2.60.40.10:FF:000495">
    <property type="entry name" value="Periplasmic beta-glucosidase"/>
    <property type="match status" value="1"/>
</dbReference>
<comment type="similarity">
    <text evidence="1">Belongs to the glycosyl hydrolase 3 family.</text>
</comment>
<dbReference type="FunFam" id="3.40.50.1700:FF:000009">
    <property type="entry name" value="Periplasmic beta-glucosidase"/>
    <property type="match status" value="1"/>
</dbReference>
<dbReference type="Gene3D" id="3.20.20.300">
    <property type="entry name" value="Glycoside hydrolase, family 3, N-terminal domain"/>
    <property type="match status" value="1"/>
</dbReference>
<dbReference type="InterPro" id="IPR036962">
    <property type="entry name" value="Glyco_hydro_3_N_sf"/>
</dbReference>
<dbReference type="InterPro" id="IPR044993">
    <property type="entry name" value="BXL"/>
</dbReference>
<evidence type="ECO:0000256" key="2">
    <source>
        <dbReference type="ARBA" id="ARBA00022729"/>
    </source>
</evidence>
<dbReference type="AlphaFoldDB" id="A0A078S200"/>